<evidence type="ECO:0000313" key="3">
    <source>
        <dbReference type="Proteomes" id="UP000007519"/>
    </source>
</evidence>
<dbReference type="STRING" id="984262.SGRA_3854"/>
<protein>
    <recommendedName>
        <fullName evidence="4">LURP-one-related family protein</fullName>
    </recommendedName>
</protein>
<keyword evidence="3" id="KW-1185">Reference proteome</keyword>
<dbReference type="EMBL" id="CP002831">
    <property type="protein sequence ID" value="AFC26570.1"/>
    <property type="molecule type" value="Genomic_DNA"/>
</dbReference>
<reference evidence="2 3" key="1">
    <citation type="journal article" date="2012" name="Stand. Genomic Sci.">
        <title>Complete genome sequencing and analysis of Saprospira grandis str. Lewin, a predatory marine bacterium.</title>
        <authorList>
            <person name="Saw J.H."/>
            <person name="Yuryev A."/>
            <person name="Kanbe M."/>
            <person name="Hou S."/>
            <person name="Young A.G."/>
            <person name="Aizawa S."/>
            <person name="Alam M."/>
        </authorList>
    </citation>
    <scope>NUCLEOTIDE SEQUENCE [LARGE SCALE GENOMIC DNA]</scope>
    <source>
        <strain evidence="2 3">Lewin</strain>
    </source>
</reference>
<evidence type="ECO:0000313" key="2">
    <source>
        <dbReference type="EMBL" id="AFC26570.1"/>
    </source>
</evidence>
<accession>H6L610</accession>
<dbReference type="Pfam" id="PF04525">
    <property type="entry name" value="LOR"/>
    <property type="match status" value="1"/>
</dbReference>
<name>H6L610_SAPGL</name>
<evidence type="ECO:0000256" key="1">
    <source>
        <dbReference type="ARBA" id="ARBA00005437"/>
    </source>
</evidence>
<dbReference type="InterPro" id="IPR007612">
    <property type="entry name" value="LOR"/>
</dbReference>
<organism evidence="2 3">
    <name type="scientific">Saprospira grandis (strain Lewin)</name>
    <dbReference type="NCBI Taxonomy" id="984262"/>
    <lineage>
        <taxon>Bacteria</taxon>
        <taxon>Pseudomonadati</taxon>
        <taxon>Bacteroidota</taxon>
        <taxon>Saprospiria</taxon>
        <taxon>Saprospirales</taxon>
        <taxon>Saprospiraceae</taxon>
        <taxon>Saprospira</taxon>
    </lineage>
</organism>
<dbReference type="RefSeq" id="WP_015694155.1">
    <property type="nucleotide sequence ID" value="NC_016940.1"/>
</dbReference>
<dbReference type="InterPro" id="IPR025659">
    <property type="entry name" value="Tubby-like_C"/>
</dbReference>
<dbReference type="Gene3D" id="2.40.160.200">
    <property type="entry name" value="LURP1-related"/>
    <property type="match status" value="1"/>
</dbReference>
<dbReference type="OrthoDB" id="652307at2"/>
<sequence>MPGLFQLKEKIWSFGGNYVIRDQNEEPVYAVKGKVFSWGKDLSFQDYNTGQELFRIKQILMSFMPRFEILKDGASVAEIRKEFQWFGQKFTLDVPGPNDYTIDGSFWQREFEFRRASGLSARVSKEFWNWTDTYGIEIYEGDEAFILATAIVIDLVLFEKKSN</sequence>
<dbReference type="KEGG" id="sgn:SGRA_3854"/>
<dbReference type="SUPFAM" id="SSF54518">
    <property type="entry name" value="Tubby C-terminal domain-like"/>
    <property type="match status" value="1"/>
</dbReference>
<dbReference type="InterPro" id="IPR038595">
    <property type="entry name" value="LOR_sf"/>
</dbReference>
<proteinExistence type="inferred from homology"/>
<comment type="similarity">
    <text evidence="1">Belongs to the LOR family.</text>
</comment>
<dbReference type="HOGENOM" id="CLU_108507_1_0_10"/>
<gene>
    <name evidence="2" type="ordered locus">SGRA_3854</name>
</gene>
<dbReference type="eggNOG" id="COG4894">
    <property type="taxonomic scope" value="Bacteria"/>
</dbReference>
<dbReference type="AlphaFoldDB" id="H6L610"/>
<dbReference type="Proteomes" id="UP000007519">
    <property type="component" value="Chromosome"/>
</dbReference>
<evidence type="ECO:0008006" key="4">
    <source>
        <dbReference type="Google" id="ProtNLM"/>
    </source>
</evidence>